<name>A0A4Y6U8R4_9PROT</name>
<sequence>MLKGRLGLATSRVPHNERAGLLYLERGTLSARDGTLAFLQGQGLEGPMPPGEYDVPIQGISIILLGPGSSVTHDALRLLARANTALAAVGMDGVRCYTAPPLMSDQSALARAQTTAWADLKQRNAVARQMYAWRMGKKLPYRDIAALRGIEGAHVRESYKIIADRIGIKWKGRRYDRANPEGADMPNQAINHAASAVEAAALIAVYATATIPQLGFIHEDSGHSFALDIADLFRAEITVPCAFRAAKEAMKGQGTVERLARRETGRALSAHKVIPDMIKRIKALFDKETASDMQQIGKPPCP</sequence>
<keyword evidence="10" id="KW-1185">Reference proteome</keyword>
<dbReference type="RefSeq" id="WP_141443051.1">
    <property type="nucleotide sequence ID" value="NZ_CP038231.1"/>
</dbReference>
<reference evidence="9 10" key="1">
    <citation type="submission" date="2019-03" db="EMBL/GenBank/DDBJ databases">
        <title>The complete genome sequence of Swingsia_sp. F3b2 LMG30590(T).</title>
        <authorList>
            <person name="Chua K.-O."/>
            <person name="Chan K.-G."/>
            <person name="See-Too W.-S."/>
        </authorList>
    </citation>
    <scope>NUCLEOTIDE SEQUENCE [LARGE SCALE GENOMIC DNA]</scope>
    <source>
        <strain evidence="9 10">F3b2</strain>
    </source>
</reference>
<dbReference type="InterPro" id="IPR002729">
    <property type="entry name" value="CRISPR-assoc_Cas1"/>
</dbReference>
<dbReference type="GO" id="GO:0046872">
    <property type="term" value="F:metal ion binding"/>
    <property type="evidence" value="ECO:0007669"/>
    <property type="project" value="UniProtKB-UniRule"/>
</dbReference>
<accession>A0A4Y6U8R4</accession>
<dbReference type="GO" id="GO:0016787">
    <property type="term" value="F:hydrolase activity"/>
    <property type="evidence" value="ECO:0007669"/>
    <property type="project" value="UniProtKB-KW"/>
</dbReference>
<comment type="subunit">
    <text evidence="8">Homodimer, forms a heterotetramer with a Cas2 homodimer.</text>
</comment>
<dbReference type="OrthoDB" id="9777847at2"/>
<dbReference type="KEGG" id="swf:E3E12_03305"/>
<evidence type="ECO:0000313" key="9">
    <source>
        <dbReference type="EMBL" id="QDH13390.1"/>
    </source>
</evidence>
<dbReference type="GO" id="GO:0043571">
    <property type="term" value="P:maintenance of CRISPR repeat elements"/>
    <property type="evidence" value="ECO:0007669"/>
    <property type="project" value="UniProtKB-UniRule"/>
</dbReference>
<dbReference type="EC" id="3.1.-.-" evidence="8"/>
<keyword evidence="1 8" id="KW-0540">Nuclease</keyword>
<evidence type="ECO:0000256" key="6">
    <source>
        <dbReference type="ARBA" id="ARBA00023118"/>
    </source>
</evidence>
<feature type="binding site" evidence="8">
    <location>
        <position position="218"/>
    </location>
    <ligand>
        <name>Mn(2+)</name>
        <dbReference type="ChEBI" id="CHEBI:29035"/>
    </ligand>
</feature>
<dbReference type="InterPro" id="IPR042206">
    <property type="entry name" value="CRISPR-assoc_Cas1_C"/>
</dbReference>
<dbReference type="Gene3D" id="3.100.10.20">
    <property type="entry name" value="CRISPR-associated endonuclease Cas1, N-terminal domain"/>
    <property type="match status" value="1"/>
</dbReference>
<feature type="binding site" evidence="8">
    <location>
        <position position="231"/>
    </location>
    <ligand>
        <name>Mn(2+)</name>
        <dbReference type="ChEBI" id="CHEBI:29035"/>
    </ligand>
</feature>
<dbReference type="GO" id="GO:0003677">
    <property type="term" value="F:DNA binding"/>
    <property type="evidence" value="ECO:0007669"/>
    <property type="project" value="UniProtKB-KW"/>
</dbReference>
<evidence type="ECO:0000256" key="4">
    <source>
        <dbReference type="ARBA" id="ARBA00022801"/>
    </source>
</evidence>
<evidence type="ECO:0000256" key="1">
    <source>
        <dbReference type="ARBA" id="ARBA00022722"/>
    </source>
</evidence>
<comment type="similarity">
    <text evidence="8">Belongs to the CRISPR-associated endonuclease Cas1 family.</text>
</comment>
<comment type="function">
    <text evidence="8">CRISPR (clustered regularly interspaced short palindromic repeat), is an adaptive immune system that provides protection against mobile genetic elements (viruses, transposable elements and conjugative plasmids). CRISPR clusters contain spacers, sequences complementary to antecedent mobile elements, and target invading nucleic acids. CRISPR clusters are transcribed and processed into CRISPR RNA (crRNA). Acts as a dsDNA endonuclease. Involved in the integration of spacer DNA into the CRISPR cassette.</text>
</comment>
<evidence type="ECO:0000256" key="8">
    <source>
        <dbReference type="HAMAP-Rule" id="MF_01470"/>
    </source>
</evidence>
<evidence type="ECO:0000256" key="3">
    <source>
        <dbReference type="ARBA" id="ARBA00022759"/>
    </source>
</evidence>
<dbReference type="HAMAP" id="MF_01470">
    <property type="entry name" value="Cas1"/>
    <property type="match status" value="1"/>
</dbReference>
<dbReference type="AlphaFoldDB" id="A0A4Y6U8R4"/>
<dbReference type="Proteomes" id="UP000318709">
    <property type="component" value="Chromosome"/>
</dbReference>
<keyword evidence="4 8" id="KW-0378">Hydrolase</keyword>
<dbReference type="Gene3D" id="1.20.120.920">
    <property type="entry name" value="CRISPR-associated endonuclease Cas1, C-terminal domain"/>
    <property type="match status" value="1"/>
</dbReference>
<dbReference type="PANTHER" id="PTHR34353">
    <property type="entry name" value="CRISPR-ASSOCIATED ENDONUCLEASE CAS1 1"/>
    <property type="match status" value="1"/>
</dbReference>
<keyword evidence="7 8" id="KW-0238">DNA-binding</keyword>
<proteinExistence type="inferred from homology"/>
<organism evidence="9 10">
    <name type="scientific">Formicincola oecophyllae</name>
    <dbReference type="NCBI Taxonomy" id="2558361"/>
    <lineage>
        <taxon>Bacteria</taxon>
        <taxon>Pseudomonadati</taxon>
        <taxon>Pseudomonadota</taxon>
        <taxon>Alphaproteobacteria</taxon>
        <taxon>Acetobacterales</taxon>
        <taxon>Acetobacteraceae</taxon>
        <taxon>Formicincola</taxon>
    </lineage>
</organism>
<dbReference type="NCBIfam" id="TIGR03638">
    <property type="entry name" value="cas1_ECOLI"/>
    <property type="match status" value="1"/>
</dbReference>
<dbReference type="Pfam" id="PF01867">
    <property type="entry name" value="Cas_Cas1"/>
    <property type="match status" value="1"/>
</dbReference>
<dbReference type="GO" id="GO:0004520">
    <property type="term" value="F:DNA endonuclease activity"/>
    <property type="evidence" value="ECO:0007669"/>
    <property type="project" value="InterPro"/>
</dbReference>
<evidence type="ECO:0000313" key="10">
    <source>
        <dbReference type="Proteomes" id="UP000318709"/>
    </source>
</evidence>
<dbReference type="GO" id="GO:0051607">
    <property type="term" value="P:defense response to virus"/>
    <property type="evidence" value="ECO:0007669"/>
    <property type="project" value="UniProtKB-UniRule"/>
</dbReference>
<dbReference type="EMBL" id="CP038231">
    <property type="protein sequence ID" value="QDH13390.1"/>
    <property type="molecule type" value="Genomic_DNA"/>
</dbReference>
<keyword evidence="5 8" id="KW-0460">Magnesium</keyword>
<dbReference type="InterPro" id="IPR050646">
    <property type="entry name" value="Cas1"/>
</dbReference>
<evidence type="ECO:0000256" key="2">
    <source>
        <dbReference type="ARBA" id="ARBA00022723"/>
    </source>
</evidence>
<evidence type="ECO:0000256" key="7">
    <source>
        <dbReference type="ARBA" id="ARBA00023125"/>
    </source>
</evidence>
<comment type="cofactor">
    <cofactor evidence="8">
        <name>Mg(2+)</name>
        <dbReference type="ChEBI" id="CHEBI:18420"/>
    </cofactor>
    <cofactor evidence="8">
        <name>Mn(2+)</name>
        <dbReference type="ChEBI" id="CHEBI:29035"/>
    </cofactor>
</comment>
<keyword evidence="8" id="KW-0464">Manganese</keyword>
<feature type="binding site" evidence="8">
    <location>
        <position position="151"/>
    </location>
    <ligand>
        <name>Mn(2+)</name>
        <dbReference type="ChEBI" id="CHEBI:29035"/>
    </ligand>
</feature>
<keyword evidence="6 8" id="KW-0051">Antiviral defense</keyword>
<protein>
    <recommendedName>
        <fullName evidence="8">CRISPR-associated endonuclease Cas1</fullName>
        <ecNumber evidence="8">3.1.-.-</ecNumber>
    </recommendedName>
</protein>
<dbReference type="InterPro" id="IPR042211">
    <property type="entry name" value="CRISPR-assoc_Cas1_N"/>
</dbReference>
<keyword evidence="2 8" id="KW-0479">Metal-binding</keyword>
<gene>
    <name evidence="9" type="primary">cas1e</name>
    <name evidence="8" type="synonym">cas1</name>
    <name evidence="9" type="ORF">E3E12_03305</name>
</gene>
<keyword evidence="3 8" id="KW-0255">Endonuclease</keyword>
<dbReference type="InterPro" id="IPR019851">
    <property type="entry name" value="CRISPR-assoc_Cas1_ECOLI"/>
</dbReference>
<dbReference type="PANTHER" id="PTHR34353:SF3">
    <property type="entry name" value="CRISPR-ASSOCIATED ENDONUCLEASE CAS1"/>
    <property type="match status" value="1"/>
</dbReference>
<evidence type="ECO:0000256" key="5">
    <source>
        <dbReference type="ARBA" id="ARBA00022842"/>
    </source>
</evidence>